<accession>A0ABT2LX83</accession>
<evidence type="ECO:0000256" key="2">
    <source>
        <dbReference type="ARBA" id="ARBA00007069"/>
    </source>
</evidence>
<evidence type="ECO:0000256" key="10">
    <source>
        <dbReference type="RuleBase" id="RU363054"/>
    </source>
</evidence>
<feature type="transmembrane region" description="Helical" evidence="9">
    <location>
        <begin position="151"/>
        <end position="171"/>
    </location>
</feature>
<dbReference type="InterPro" id="IPR051124">
    <property type="entry name" value="Phosphate_Transport_Permease"/>
</dbReference>
<comment type="subcellular location">
    <subcellularLocation>
        <location evidence="1 9">Cell membrane</location>
        <topology evidence="1 9">Multi-pass membrane protein</topology>
    </subcellularLocation>
</comment>
<keyword evidence="13" id="KW-1185">Reference proteome</keyword>
<evidence type="ECO:0000256" key="6">
    <source>
        <dbReference type="ARBA" id="ARBA00022692"/>
    </source>
</evidence>
<dbReference type="InterPro" id="IPR011864">
    <property type="entry name" value="Phosphate_PstC"/>
</dbReference>
<comment type="similarity">
    <text evidence="2 10">Belongs to the binding-protein-dependent transport system permease family. CysTW subfamily.</text>
</comment>
<evidence type="ECO:0000256" key="1">
    <source>
        <dbReference type="ARBA" id="ARBA00004651"/>
    </source>
</evidence>
<dbReference type="Proteomes" id="UP001431199">
    <property type="component" value="Unassembled WGS sequence"/>
</dbReference>
<name>A0ABT2LX83_9FIRM</name>
<dbReference type="PANTHER" id="PTHR30425:SF1">
    <property type="entry name" value="PHOSPHATE TRANSPORT SYSTEM PERMEASE PROTEIN PSTC"/>
    <property type="match status" value="1"/>
</dbReference>
<dbReference type="Pfam" id="PF00528">
    <property type="entry name" value="BPD_transp_1"/>
    <property type="match status" value="1"/>
</dbReference>
<dbReference type="RefSeq" id="WP_117909807.1">
    <property type="nucleotide sequence ID" value="NZ_JAODBU010000002.1"/>
</dbReference>
<feature type="transmembrane region" description="Helical" evidence="9">
    <location>
        <begin position="82"/>
        <end position="107"/>
    </location>
</feature>
<feature type="domain" description="ABC transmembrane type-1" evidence="11">
    <location>
        <begin position="78"/>
        <end position="286"/>
    </location>
</feature>
<evidence type="ECO:0000259" key="11">
    <source>
        <dbReference type="PROSITE" id="PS50928"/>
    </source>
</evidence>
<feature type="transmembrane region" description="Helical" evidence="9">
    <location>
        <begin position="268"/>
        <end position="289"/>
    </location>
</feature>
<dbReference type="PROSITE" id="PS50928">
    <property type="entry name" value="ABC_TM1"/>
    <property type="match status" value="1"/>
</dbReference>
<keyword evidence="5 10" id="KW-0592">Phosphate transport</keyword>
<keyword evidence="6 9" id="KW-0812">Transmembrane</keyword>
<evidence type="ECO:0000313" key="13">
    <source>
        <dbReference type="Proteomes" id="UP001431199"/>
    </source>
</evidence>
<feature type="transmembrane region" description="Helical" evidence="9">
    <location>
        <begin position="119"/>
        <end position="139"/>
    </location>
</feature>
<dbReference type="CDD" id="cd06261">
    <property type="entry name" value="TM_PBP2"/>
    <property type="match status" value="1"/>
</dbReference>
<protein>
    <recommendedName>
        <fullName evidence="10">Phosphate transport system permease protein</fullName>
    </recommendedName>
</protein>
<dbReference type="NCBIfam" id="TIGR02138">
    <property type="entry name" value="phosphate_pstC"/>
    <property type="match status" value="1"/>
</dbReference>
<evidence type="ECO:0000256" key="3">
    <source>
        <dbReference type="ARBA" id="ARBA00022448"/>
    </source>
</evidence>
<comment type="caution">
    <text evidence="10">Lacks conserved residue(s) required for the propagation of feature annotation.</text>
</comment>
<dbReference type="InterPro" id="IPR000515">
    <property type="entry name" value="MetI-like"/>
</dbReference>
<evidence type="ECO:0000256" key="4">
    <source>
        <dbReference type="ARBA" id="ARBA00022475"/>
    </source>
</evidence>
<gene>
    <name evidence="12" type="primary">pstC</name>
    <name evidence="12" type="ORF">N5B56_02195</name>
</gene>
<keyword evidence="7 9" id="KW-1133">Transmembrane helix</keyword>
<evidence type="ECO:0000256" key="9">
    <source>
        <dbReference type="RuleBase" id="RU363032"/>
    </source>
</evidence>
<keyword evidence="3 9" id="KW-0813">Transport</keyword>
<evidence type="ECO:0000256" key="7">
    <source>
        <dbReference type="ARBA" id="ARBA00022989"/>
    </source>
</evidence>
<organism evidence="12 13">
    <name type="scientific">Eubacterium album</name>
    <dbReference type="NCBI Taxonomy" id="2978477"/>
    <lineage>
        <taxon>Bacteria</taxon>
        <taxon>Bacillati</taxon>
        <taxon>Bacillota</taxon>
        <taxon>Clostridia</taxon>
        <taxon>Eubacteriales</taxon>
        <taxon>Eubacteriaceae</taxon>
        <taxon>Eubacterium</taxon>
    </lineage>
</organism>
<dbReference type="InterPro" id="IPR035906">
    <property type="entry name" value="MetI-like_sf"/>
</dbReference>
<evidence type="ECO:0000256" key="8">
    <source>
        <dbReference type="ARBA" id="ARBA00023136"/>
    </source>
</evidence>
<feature type="transmembrane region" description="Helical" evidence="9">
    <location>
        <begin position="23"/>
        <end position="45"/>
    </location>
</feature>
<dbReference type="SUPFAM" id="SSF161098">
    <property type="entry name" value="MetI-like"/>
    <property type="match status" value="1"/>
</dbReference>
<evidence type="ECO:0000313" key="12">
    <source>
        <dbReference type="EMBL" id="MCT7397899.1"/>
    </source>
</evidence>
<sequence length="297" mass="31955">MQEKNNVGTNTGWKKFKELFMKIIFLIAACVSIAAVALICIFLFANGIPAIKEIGFTKFIFGTQWRPTNNIYGILPMIVGSIYVTAGALIIGVPIGLLTAIFLARFCPKPLYKILKPGIELMAGIPSVIYGFFGLVVLVPAVRDNFGGDGLSMLTASMLLGMMILPTIISVSESSIRAVPDKYYQGALALGATHERSVFLTVVPAAKSGILAAVILGVGRAIGETMAVIMVAGNQPRMPEGMLKGVRTLTTNIVMEMGYAAGLHREALIATGVVLFVFILIINLLFSIIKNKEKHQY</sequence>
<dbReference type="Gene3D" id="1.10.3720.10">
    <property type="entry name" value="MetI-like"/>
    <property type="match status" value="1"/>
</dbReference>
<dbReference type="EMBL" id="JAODBU010000002">
    <property type="protein sequence ID" value="MCT7397899.1"/>
    <property type="molecule type" value="Genomic_DNA"/>
</dbReference>
<comment type="caution">
    <text evidence="12">The sequence shown here is derived from an EMBL/GenBank/DDBJ whole genome shotgun (WGS) entry which is preliminary data.</text>
</comment>
<comment type="function">
    <text evidence="10">Part of the binding-protein-dependent transport system for phosphate; probably responsible for the translocation of the substrate across the membrane.</text>
</comment>
<reference evidence="12" key="1">
    <citation type="submission" date="2022-09" db="EMBL/GenBank/DDBJ databases">
        <title>Eubacterium sp. LFL-14 isolated from human feces.</title>
        <authorList>
            <person name="Liu F."/>
        </authorList>
    </citation>
    <scope>NUCLEOTIDE SEQUENCE</scope>
    <source>
        <strain evidence="12">LFL-14</strain>
    </source>
</reference>
<evidence type="ECO:0000256" key="5">
    <source>
        <dbReference type="ARBA" id="ARBA00022592"/>
    </source>
</evidence>
<dbReference type="PANTHER" id="PTHR30425">
    <property type="entry name" value="PHOSPHATE TRANSPORT SYSTEM PERMEASE PROTEIN PST"/>
    <property type="match status" value="1"/>
</dbReference>
<keyword evidence="8 9" id="KW-0472">Membrane</keyword>
<proteinExistence type="inferred from homology"/>
<keyword evidence="4 10" id="KW-1003">Cell membrane</keyword>